<feature type="region of interest" description="Disordered" evidence="1">
    <location>
        <begin position="126"/>
        <end position="151"/>
    </location>
</feature>
<accession>A0ABV7I317</accession>
<comment type="caution">
    <text evidence="2">The sequence shown here is derived from an EMBL/GenBank/DDBJ whole genome shotgun (WGS) entry which is preliminary data.</text>
</comment>
<gene>
    <name evidence="2" type="ORF">ACFOHV_06140</name>
</gene>
<organism evidence="2 3">
    <name type="scientific">Ciceribacter thiooxidans</name>
    <dbReference type="NCBI Taxonomy" id="1969821"/>
    <lineage>
        <taxon>Bacteria</taxon>
        <taxon>Pseudomonadati</taxon>
        <taxon>Pseudomonadota</taxon>
        <taxon>Alphaproteobacteria</taxon>
        <taxon>Hyphomicrobiales</taxon>
        <taxon>Rhizobiaceae</taxon>
        <taxon>Ciceribacter</taxon>
    </lineage>
</organism>
<name>A0ABV7I317_9HYPH</name>
<keyword evidence="3" id="KW-1185">Reference proteome</keyword>
<reference evidence="3" key="1">
    <citation type="journal article" date="2019" name="Int. J. Syst. Evol. Microbiol.">
        <title>The Global Catalogue of Microorganisms (GCM) 10K type strain sequencing project: providing services to taxonomists for standard genome sequencing and annotation.</title>
        <authorList>
            <consortium name="The Broad Institute Genomics Platform"/>
            <consortium name="The Broad Institute Genome Sequencing Center for Infectious Disease"/>
            <person name="Wu L."/>
            <person name="Ma J."/>
        </authorList>
    </citation>
    <scope>NUCLEOTIDE SEQUENCE [LARGE SCALE GENOMIC DNA]</scope>
    <source>
        <strain evidence="3">KCTC 52231</strain>
    </source>
</reference>
<dbReference type="Proteomes" id="UP001595647">
    <property type="component" value="Unassembled WGS sequence"/>
</dbReference>
<evidence type="ECO:0000313" key="3">
    <source>
        <dbReference type="Proteomes" id="UP001595647"/>
    </source>
</evidence>
<protein>
    <submittedName>
        <fullName evidence="2">Uncharacterized protein</fullName>
    </submittedName>
</protein>
<proteinExistence type="predicted"/>
<evidence type="ECO:0000313" key="2">
    <source>
        <dbReference type="EMBL" id="MFC3162857.1"/>
    </source>
</evidence>
<sequence length="194" mass="21887">MHEEIEIDYSRRSVTDSGEAQRLANIAPLAHRAAQDVLVAAEKVIHKKGFLSTEKSRITNLVKALYKVHFALDEDGFPVAGEQNIGRARMFAFFNRFARAYPNWQAEYALLNRVIPNMYEEEAVTPAPAPRQSVESTPRVSHSVDEPTNAEQSDAKAIILCPNCQCRMRVPIGMRIRITCRDCGNQFIQEINQA</sequence>
<dbReference type="EMBL" id="JBHRTG010000005">
    <property type="protein sequence ID" value="MFC3162857.1"/>
    <property type="molecule type" value="Genomic_DNA"/>
</dbReference>
<dbReference type="RefSeq" id="WP_182307255.1">
    <property type="nucleotide sequence ID" value="NZ_CP059896.1"/>
</dbReference>
<evidence type="ECO:0000256" key="1">
    <source>
        <dbReference type="SAM" id="MobiDB-lite"/>
    </source>
</evidence>